<evidence type="ECO:0000313" key="3">
    <source>
        <dbReference type="Proteomes" id="UP000315226"/>
    </source>
</evidence>
<accession>A0A4Y3RLG6</accession>
<dbReference type="Gene3D" id="3.20.20.190">
    <property type="entry name" value="Phosphatidylinositol (PI) phosphodiesterase"/>
    <property type="match status" value="1"/>
</dbReference>
<dbReference type="SUPFAM" id="SSF51695">
    <property type="entry name" value="PLC-like phosphodiesterases"/>
    <property type="match status" value="1"/>
</dbReference>
<protein>
    <submittedName>
        <fullName evidence="2">Glycerophosphodiester phosphodiesterase</fullName>
    </submittedName>
</protein>
<reference evidence="2 3" key="1">
    <citation type="submission" date="2019-06" db="EMBL/GenBank/DDBJ databases">
        <title>Whole genome shotgun sequence of Streptomyces gardneri NBRC 12865.</title>
        <authorList>
            <person name="Hosoyama A."/>
            <person name="Uohara A."/>
            <person name="Ohji S."/>
            <person name="Ichikawa N."/>
        </authorList>
    </citation>
    <scope>NUCLEOTIDE SEQUENCE [LARGE SCALE GENOMIC DNA]</scope>
    <source>
        <strain evidence="2 3">NBRC 12865</strain>
    </source>
</reference>
<dbReference type="GO" id="GO:0006629">
    <property type="term" value="P:lipid metabolic process"/>
    <property type="evidence" value="ECO:0007669"/>
    <property type="project" value="InterPro"/>
</dbReference>
<dbReference type="EMBL" id="BJMN01000026">
    <property type="protein sequence ID" value="GEB58576.1"/>
    <property type="molecule type" value="Genomic_DNA"/>
</dbReference>
<dbReference type="RefSeq" id="WP_229918177.1">
    <property type="nucleotide sequence ID" value="NZ_BJMN01000026.1"/>
</dbReference>
<dbReference type="PANTHER" id="PTHR46211">
    <property type="entry name" value="GLYCEROPHOSPHORYL DIESTER PHOSPHODIESTERASE"/>
    <property type="match status" value="1"/>
</dbReference>
<name>A0A4Y3RLG6_9ACTN</name>
<comment type="caution">
    <text evidence="2">The sequence shown here is derived from an EMBL/GenBank/DDBJ whole genome shotgun (WGS) entry which is preliminary data.</text>
</comment>
<dbReference type="InterPro" id="IPR017946">
    <property type="entry name" value="PLC-like_Pdiesterase_TIM-brl"/>
</dbReference>
<feature type="domain" description="GP-PDE" evidence="1">
    <location>
        <begin position="45"/>
        <end position="281"/>
    </location>
</feature>
<proteinExistence type="predicted"/>
<dbReference type="InterPro" id="IPR030395">
    <property type="entry name" value="GP_PDE_dom"/>
</dbReference>
<dbReference type="PROSITE" id="PS51704">
    <property type="entry name" value="GP_PDE"/>
    <property type="match status" value="1"/>
</dbReference>
<dbReference type="PANTHER" id="PTHR46211:SF1">
    <property type="entry name" value="GLYCEROPHOSPHODIESTER PHOSPHODIESTERASE, CYTOPLASMIC"/>
    <property type="match status" value="1"/>
</dbReference>
<dbReference type="Proteomes" id="UP000315226">
    <property type="component" value="Unassembled WGS sequence"/>
</dbReference>
<evidence type="ECO:0000313" key="2">
    <source>
        <dbReference type="EMBL" id="GEB58576.1"/>
    </source>
</evidence>
<organism evidence="2 3">
    <name type="scientific">Streptomyces gardneri</name>
    <dbReference type="NCBI Taxonomy" id="66892"/>
    <lineage>
        <taxon>Bacteria</taxon>
        <taxon>Bacillati</taxon>
        <taxon>Actinomycetota</taxon>
        <taxon>Actinomycetes</taxon>
        <taxon>Kitasatosporales</taxon>
        <taxon>Streptomycetaceae</taxon>
        <taxon>Streptomyces</taxon>
    </lineage>
</organism>
<evidence type="ECO:0000259" key="1">
    <source>
        <dbReference type="PROSITE" id="PS51704"/>
    </source>
</evidence>
<dbReference type="Pfam" id="PF03009">
    <property type="entry name" value="GDPD"/>
    <property type="match status" value="1"/>
</dbReference>
<dbReference type="GO" id="GO:0008081">
    <property type="term" value="F:phosphoric diester hydrolase activity"/>
    <property type="evidence" value="ECO:0007669"/>
    <property type="project" value="InterPro"/>
</dbReference>
<gene>
    <name evidence="2" type="ORF">SGA01_41810</name>
</gene>
<sequence length="288" mass="30776">MTSAYRRRLRVAAITAATLTAALTAGFLVVDQGSEPVAAASLSLPEVIAHRGASSLAPENTLISGEVARRAGADWIENDVRPSKDGVPYVLHDANVDRTTNGTGHVGKLTSAQINALDAGSWFAPAYKGVRIPTLAAQLADLRVRGGRLLLDITGTRGKADIARIIRTVREQKMMDRVLVQSFFPESLRQVRALAPEVPRALLRAELDADPVAVTKDLGVKAYNVSDKALATRPELVAELHAAGVQVNVWTVNDPARWRALADLGVDGIITDRATELSGWNAARAGDR</sequence>
<dbReference type="AlphaFoldDB" id="A0A4Y3RLG6"/>
<keyword evidence="3" id="KW-1185">Reference proteome</keyword>